<accession>A0ABU7LTK9</accession>
<comment type="caution">
    <text evidence="1">The sequence shown here is derived from an EMBL/GenBank/DDBJ whole genome shotgun (WGS) entry which is preliminary data.</text>
</comment>
<evidence type="ECO:0000313" key="2">
    <source>
        <dbReference type="Proteomes" id="UP001354971"/>
    </source>
</evidence>
<proteinExistence type="predicted"/>
<organism evidence="1 2">
    <name type="scientific">Hyphobacterium lacteum</name>
    <dbReference type="NCBI Taxonomy" id="3116575"/>
    <lineage>
        <taxon>Bacteria</taxon>
        <taxon>Pseudomonadati</taxon>
        <taxon>Pseudomonadota</taxon>
        <taxon>Alphaproteobacteria</taxon>
        <taxon>Maricaulales</taxon>
        <taxon>Maricaulaceae</taxon>
        <taxon>Hyphobacterium</taxon>
    </lineage>
</organism>
<dbReference type="RefSeq" id="WP_330199914.1">
    <property type="nucleotide sequence ID" value="NZ_JAZDRP010000010.1"/>
</dbReference>
<dbReference type="Proteomes" id="UP001354971">
    <property type="component" value="Unassembled WGS sequence"/>
</dbReference>
<dbReference type="EMBL" id="JAZDRP010000010">
    <property type="protein sequence ID" value="MEE2527252.1"/>
    <property type="molecule type" value="Genomic_DNA"/>
</dbReference>
<protein>
    <submittedName>
        <fullName evidence="1">PAS domain-containing protein</fullName>
    </submittedName>
</protein>
<dbReference type="PIRSF" id="PIRSF031878">
    <property type="entry name" value="UCP031878"/>
    <property type="match status" value="1"/>
</dbReference>
<sequence length="183" mass="20810">MLHSHSRTLVSYWDSRRREASVPARADIAAGELKAILGNLFMLQRHDPSHHVFRLAGTRLCDLHNRELRDQNFLSLWRGYDRAQMKLLLESVLANRAPAHAYATAETLNGDKIEVEMVFTPLASRAGQVDRILGLYQPLQSPDRFRKKPVIRHDLTRITLPVTRNWALPETPPPPVPDPANDA</sequence>
<evidence type="ECO:0000313" key="1">
    <source>
        <dbReference type="EMBL" id="MEE2527252.1"/>
    </source>
</evidence>
<dbReference type="InterPro" id="IPR009922">
    <property type="entry name" value="DUF1457"/>
</dbReference>
<name>A0ABU7LTK9_9PROT</name>
<keyword evidence="2" id="KW-1185">Reference proteome</keyword>
<dbReference type="Pfam" id="PF07310">
    <property type="entry name" value="PAS_5"/>
    <property type="match status" value="1"/>
</dbReference>
<reference evidence="1 2" key="1">
    <citation type="submission" date="2024-01" db="EMBL/GenBank/DDBJ databases">
        <title>Hyphobacterium bacterium isolated from marine sediment.</title>
        <authorList>
            <person name="Zhao S."/>
        </authorList>
    </citation>
    <scope>NUCLEOTIDE SEQUENCE [LARGE SCALE GENOMIC DNA]</scope>
    <source>
        <strain evidence="2">HN65</strain>
    </source>
</reference>
<gene>
    <name evidence="1" type="ORF">V0U79_12870</name>
</gene>